<dbReference type="EMBL" id="CP081869">
    <property type="protein sequence ID" value="QZO02269.1"/>
    <property type="molecule type" value="Genomic_DNA"/>
</dbReference>
<dbReference type="Pfam" id="PF01479">
    <property type="entry name" value="S4"/>
    <property type="match status" value="1"/>
</dbReference>
<protein>
    <submittedName>
        <fullName evidence="6">TlyA family RNA methyltransferase</fullName>
    </submittedName>
</protein>
<keyword evidence="7" id="KW-1185">Reference proteome</keyword>
<dbReference type="PANTHER" id="PTHR32319:SF0">
    <property type="entry name" value="BACTERIAL HEMOLYSIN-LIKE PROTEIN"/>
    <property type="match status" value="1"/>
</dbReference>
<dbReference type="AlphaFoldDB" id="A0A9E6UQ76"/>
<dbReference type="InterPro" id="IPR036986">
    <property type="entry name" value="S4_RNA-bd_sf"/>
</dbReference>
<dbReference type="Proteomes" id="UP000825701">
    <property type="component" value="Chromosome"/>
</dbReference>
<dbReference type="PIRSF" id="PIRSF005578">
    <property type="entry name" value="TlyA"/>
    <property type="match status" value="1"/>
</dbReference>
<evidence type="ECO:0000313" key="7">
    <source>
        <dbReference type="Proteomes" id="UP000825701"/>
    </source>
</evidence>
<accession>A0A9E6UQ76</accession>
<dbReference type="GO" id="GO:0008168">
    <property type="term" value="F:methyltransferase activity"/>
    <property type="evidence" value="ECO:0007669"/>
    <property type="project" value="UniProtKB-KW"/>
</dbReference>
<evidence type="ECO:0000259" key="5">
    <source>
        <dbReference type="Pfam" id="PF01728"/>
    </source>
</evidence>
<gene>
    <name evidence="6" type="ORF">K6K41_04470</name>
</gene>
<feature type="domain" description="RNA-binding S4" evidence="4">
    <location>
        <begin position="36"/>
        <end position="78"/>
    </location>
</feature>
<dbReference type="Gene3D" id="3.10.290.10">
    <property type="entry name" value="RNA-binding S4 domain"/>
    <property type="match status" value="1"/>
</dbReference>
<reference evidence="6" key="1">
    <citation type="submission" date="2021-08" db="EMBL/GenBank/DDBJ databases">
        <authorList>
            <person name="Zhang H."/>
            <person name="Xu M."/>
            <person name="Yu Z."/>
            <person name="Yang L."/>
            <person name="Cai Y."/>
        </authorList>
    </citation>
    <scope>NUCLEOTIDE SEQUENCE</scope>
    <source>
        <strain evidence="6">CHL1</strain>
    </source>
</reference>
<dbReference type="InterPro" id="IPR002877">
    <property type="entry name" value="RNA_MeTrfase_FtsJ_dom"/>
</dbReference>
<dbReference type="InterPro" id="IPR002942">
    <property type="entry name" value="S4_RNA-bd"/>
</dbReference>
<dbReference type="PANTHER" id="PTHR32319">
    <property type="entry name" value="BACTERIAL HEMOLYSIN-LIKE PROTEIN"/>
    <property type="match status" value="1"/>
</dbReference>
<dbReference type="GO" id="GO:0032259">
    <property type="term" value="P:methylation"/>
    <property type="evidence" value="ECO:0007669"/>
    <property type="project" value="UniProtKB-KW"/>
</dbReference>
<keyword evidence="1" id="KW-0694">RNA-binding</keyword>
<comment type="similarity">
    <text evidence="2">Belongs to the TlyA family.</text>
</comment>
<sequence length="278" mass="28427">MLCGRRAFGKSQALERGGLRSAKGAPNHDAQPPPRRRADVLLVELGLFESRAKAQAAIAAGLVRAGGETVRRASDMLAADAAIEAEPAHPYVSRGGVKLSAALDLFGLSPKGLHALDVGSSTGGFTEVLLERGAAHVTAVDVGRGQLHPKVAADPRVTSREETDIRALAAADLPEPPGVVVVDVSFAPLSAVLPAALALAAPEATLVALVKPQFEVGRKEIGKGGIVKDEARGCALEGAVALVESLGLTVLGHAPSPISGGDGNVEYLLAARRRGPRG</sequence>
<proteinExistence type="inferred from homology"/>
<dbReference type="InterPro" id="IPR004538">
    <property type="entry name" value="Hemolysin_A/TlyA"/>
</dbReference>
<dbReference type="SUPFAM" id="SSF53335">
    <property type="entry name" value="S-adenosyl-L-methionine-dependent methyltransferases"/>
    <property type="match status" value="1"/>
</dbReference>
<dbReference type="NCBIfam" id="TIGR00478">
    <property type="entry name" value="tly"/>
    <property type="match status" value="1"/>
</dbReference>
<dbReference type="SUPFAM" id="SSF55174">
    <property type="entry name" value="Alpha-L RNA-binding motif"/>
    <property type="match status" value="1"/>
</dbReference>
<evidence type="ECO:0000313" key="6">
    <source>
        <dbReference type="EMBL" id="QZO02269.1"/>
    </source>
</evidence>
<dbReference type="GO" id="GO:0003723">
    <property type="term" value="F:RNA binding"/>
    <property type="evidence" value="ECO:0007669"/>
    <property type="project" value="UniProtKB-KW"/>
</dbReference>
<evidence type="ECO:0000256" key="2">
    <source>
        <dbReference type="ARBA" id="ARBA00029460"/>
    </source>
</evidence>
<dbReference type="Pfam" id="PF01728">
    <property type="entry name" value="FtsJ"/>
    <property type="match status" value="1"/>
</dbReference>
<dbReference type="InterPro" id="IPR029063">
    <property type="entry name" value="SAM-dependent_MTases_sf"/>
</dbReference>
<feature type="domain" description="Ribosomal RNA methyltransferase FtsJ" evidence="5">
    <location>
        <begin position="91"/>
        <end position="272"/>
    </location>
</feature>
<keyword evidence="6" id="KW-0489">Methyltransferase</keyword>
<keyword evidence="6" id="KW-0808">Transferase</keyword>
<name>A0A9E6UQ76_9HYPH</name>
<organism evidence="6 7">
    <name type="scientific">Chenggangzhangella methanolivorans</name>
    <dbReference type="NCBI Taxonomy" id="1437009"/>
    <lineage>
        <taxon>Bacteria</taxon>
        <taxon>Pseudomonadati</taxon>
        <taxon>Pseudomonadota</taxon>
        <taxon>Alphaproteobacteria</taxon>
        <taxon>Hyphomicrobiales</taxon>
        <taxon>Methylopilaceae</taxon>
        <taxon>Chenggangzhangella</taxon>
    </lineage>
</organism>
<dbReference type="Gene3D" id="3.40.50.150">
    <property type="entry name" value="Vaccinia Virus protein VP39"/>
    <property type="match status" value="1"/>
</dbReference>
<dbReference type="CDD" id="cd02440">
    <property type="entry name" value="AdoMet_MTases"/>
    <property type="match status" value="1"/>
</dbReference>
<evidence type="ECO:0000256" key="3">
    <source>
        <dbReference type="SAM" id="MobiDB-lite"/>
    </source>
</evidence>
<evidence type="ECO:0000259" key="4">
    <source>
        <dbReference type="Pfam" id="PF01479"/>
    </source>
</evidence>
<dbReference type="KEGG" id="cmet:K6K41_04470"/>
<dbReference type="InterPro" id="IPR047048">
    <property type="entry name" value="TlyA"/>
</dbReference>
<evidence type="ECO:0000256" key="1">
    <source>
        <dbReference type="ARBA" id="ARBA00022884"/>
    </source>
</evidence>
<feature type="region of interest" description="Disordered" evidence="3">
    <location>
        <begin position="15"/>
        <end position="36"/>
    </location>
</feature>